<evidence type="ECO:0000259" key="5">
    <source>
        <dbReference type="SMART" id="SM00645"/>
    </source>
</evidence>
<evidence type="ECO:0000256" key="2">
    <source>
        <dbReference type="ARBA" id="ARBA00023145"/>
    </source>
</evidence>
<evidence type="ECO:0000313" key="6">
    <source>
        <dbReference type="EMBL" id="CEM39720.1"/>
    </source>
</evidence>
<protein>
    <recommendedName>
        <fullName evidence="5">Peptidase C1A papain C-terminal domain-containing protein</fullName>
    </recommendedName>
</protein>
<feature type="chain" id="PRO_5018557804" description="Peptidase C1A papain C-terminal domain-containing protein" evidence="4">
    <location>
        <begin position="21"/>
        <end position="610"/>
    </location>
</feature>
<feature type="region of interest" description="Disordered" evidence="3">
    <location>
        <begin position="358"/>
        <end position="400"/>
    </location>
</feature>
<feature type="region of interest" description="Disordered" evidence="3">
    <location>
        <begin position="326"/>
        <end position="345"/>
    </location>
</feature>
<evidence type="ECO:0000256" key="1">
    <source>
        <dbReference type="ARBA" id="ARBA00008455"/>
    </source>
</evidence>
<feature type="signal peptide" evidence="4">
    <location>
        <begin position="1"/>
        <end position="20"/>
    </location>
</feature>
<keyword evidence="2" id="KW-0865">Zymogen</keyword>
<gene>
    <name evidence="6" type="ORF">Cvel_24986</name>
</gene>
<dbReference type="InterPro" id="IPR000668">
    <property type="entry name" value="Peptidase_C1A_C"/>
</dbReference>
<dbReference type="VEuPathDB" id="CryptoDB:Cvel_24986"/>
<dbReference type="EMBL" id="CDMZ01001950">
    <property type="protein sequence ID" value="CEM39720.1"/>
    <property type="molecule type" value="Genomic_DNA"/>
</dbReference>
<dbReference type="PANTHER" id="PTHR12411">
    <property type="entry name" value="CYSTEINE PROTEASE FAMILY C1-RELATED"/>
    <property type="match status" value="1"/>
</dbReference>
<dbReference type="GO" id="GO:0006508">
    <property type="term" value="P:proteolysis"/>
    <property type="evidence" value="ECO:0007669"/>
    <property type="project" value="InterPro"/>
</dbReference>
<dbReference type="AlphaFoldDB" id="A0A0G4H751"/>
<organism evidence="6">
    <name type="scientific">Chromera velia CCMP2878</name>
    <dbReference type="NCBI Taxonomy" id="1169474"/>
    <lineage>
        <taxon>Eukaryota</taxon>
        <taxon>Sar</taxon>
        <taxon>Alveolata</taxon>
        <taxon>Colpodellida</taxon>
        <taxon>Chromeraceae</taxon>
        <taxon>Chromera</taxon>
    </lineage>
</organism>
<dbReference type="Pfam" id="PF00112">
    <property type="entry name" value="Peptidase_C1"/>
    <property type="match status" value="2"/>
</dbReference>
<dbReference type="InterPro" id="IPR025661">
    <property type="entry name" value="Pept_asp_AS"/>
</dbReference>
<reference evidence="6" key="1">
    <citation type="submission" date="2014-11" db="EMBL/GenBank/DDBJ databases">
        <authorList>
            <person name="Otto D Thomas"/>
            <person name="Naeem Raeece"/>
        </authorList>
    </citation>
    <scope>NUCLEOTIDE SEQUENCE</scope>
</reference>
<feature type="domain" description="Peptidase C1A papain C-terminal" evidence="5">
    <location>
        <begin position="57"/>
        <end position="301"/>
    </location>
</feature>
<dbReference type="FunFam" id="3.90.70.10:FF:000117">
    <property type="entry name" value="Probable papain cysteine protease"/>
    <property type="match status" value="1"/>
</dbReference>
<comment type="similarity">
    <text evidence="1">Belongs to the peptidase C1 family.</text>
</comment>
<dbReference type="GO" id="GO:0008234">
    <property type="term" value="F:cysteine-type peptidase activity"/>
    <property type="evidence" value="ECO:0007669"/>
    <property type="project" value="InterPro"/>
</dbReference>
<proteinExistence type="inferred from homology"/>
<sequence length="610" mass="67180">MRVFGIFSPLSLGLLARISAETDSSHLVSSCFVELEEPIEDEILISPPSILLKDSDIEKEWDWRFMKDSDGKAHSYATTDRNQHIPKWCGSCWAQAVVSMMSDRYRIKTERKFPEVNLSVQVLITCTSSEKGCGGGHALRTLKFIKLNGGLADETCNVYRAEGLEEGNYCWKATQCFTCNHNNECTIPDTYTKYTVEEYGTVKGVTEMKKEIQTRGPIVCGLAATAELKANYTGGVFRDTSGVKTRNHWVEVAGWGVSEEDGSEFWVVRNSWGAWWGENGWFRLALGENNLGIETECHWGTPGDPVEVNRTDPRPNLHAAAFLSRSSAASPVEHPPTSPSVSLASSHELMDEFRQLQSAQRLQRERMQQEGGGGVSREERGVEQEAEGNTETATPVPLWPDLSEGAEPAGPRCRAPGGVQTLKFLMEGGTHGPSITAQKVLRAESEKKNNEKALPAAFDWRDVEGTNFVSTLRNQHIPQYCGSCWAQAATSALADRVNIARGNAWPPTLLAVQTVVNCDWGGTCNGGSSLSAYGHIQEKGIAHESCFSYEARNAPKHGWGTDECGPYARCRDCVSPMSKSSLSLNETESERAGLCEPVKKYKRYMVGRSA</sequence>
<accession>A0A0G4H751</accession>
<dbReference type="SMART" id="SM00645">
    <property type="entry name" value="Pept_C1"/>
    <property type="match status" value="1"/>
</dbReference>
<dbReference type="InterPro" id="IPR038765">
    <property type="entry name" value="Papain-like_cys_pep_sf"/>
</dbReference>
<evidence type="ECO:0000256" key="4">
    <source>
        <dbReference type="SAM" id="SignalP"/>
    </source>
</evidence>
<evidence type="ECO:0000256" key="3">
    <source>
        <dbReference type="SAM" id="MobiDB-lite"/>
    </source>
</evidence>
<dbReference type="SUPFAM" id="SSF54001">
    <property type="entry name" value="Cysteine proteinases"/>
    <property type="match status" value="2"/>
</dbReference>
<dbReference type="Gene3D" id="3.90.70.10">
    <property type="entry name" value="Cysteine proteinases"/>
    <property type="match status" value="2"/>
</dbReference>
<keyword evidence="4" id="KW-0732">Signal</keyword>
<dbReference type="InterPro" id="IPR013128">
    <property type="entry name" value="Peptidase_C1A"/>
</dbReference>
<name>A0A0G4H751_9ALVE</name>
<dbReference type="PROSITE" id="PS00640">
    <property type="entry name" value="THIOL_PROTEASE_ASN"/>
    <property type="match status" value="1"/>
</dbReference>